<dbReference type="KEGG" id="ngv:CDO52_16540"/>
<dbReference type="PANTHER" id="PTHR48075">
    <property type="entry name" value="3-HYDROXYACYL-COA DEHYDROGENASE FAMILY PROTEIN"/>
    <property type="match status" value="1"/>
</dbReference>
<dbReference type="Proteomes" id="UP000215005">
    <property type="component" value="Chromosome"/>
</dbReference>
<dbReference type="AlphaFoldDB" id="A0A223S7V2"/>
<dbReference type="OrthoDB" id="9771883at2"/>
<dbReference type="GO" id="GO:0008691">
    <property type="term" value="F:3-hydroxybutyryl-CoA dehydrogenase activity"/>
    <property type="evidence" value="ECO:0007669"/>
    <property type="project" value="TreeGrafter"/>
</dbReference>
<dbReference type="SUPFAM" id="SSF48179">
    <property type="entry name" value="6-phosphogluconate dehydrogenase C-terminal domain-like"/>
    <property type="match status" value="1"/>
</dbReference>
<feature type="domain" description="3-hydroxyacyl-CoA dehydrogenase C-terminal" evidence="6">
    <location>
        <begin position="184"/>
        <end position="280"/>
    </location>
</feature>
<dbReference type="InterPro" id="IPR006108">
    <property type="entry name" value="3HC_DH_C"/>
</dbReference>
<feature type="domain" description="3-hydroxyacyl-CoA dehydrogenase NAD binding" evidence="7">
    <location>
        <begin position="4"/>
        <end position="181"/>
    </location>
</feature>
<dbReference type="InterPro" id="IPR036291">
    <property type="entry name" value="NAD(P)-bd_dom_sf"/>
</dbReference>
<dbReference type="Pfam" id="PF02737">
    <property type="entry name" value="3HCDH_N"/>
    <property type="match status" value="1"/>
</dbReference>
<evidence type="ECO:0000256" key="5">
    <source>
        <dbReference type="PIRSR" id="PIRSR000105-2"/>
    </source>
</evidence>
<evidence type="ECO:0000256" key="3">
    <source>
        <dbReference type="ARBA" id="ARBA00023002"/>
    </source>
</evidence>
<proteinExistence type="inferred from homology"/>
<keyword evidence="5" id="KW-0520">NAD</keyword>
<evidence type="ECO:0000256" key="1">
    <source>
        <dbReference type="ARBA" id="ARBA00005086"/>
    </source>
</evidence>
<dbReference type="Pfam" id="PF00725">
    <property type="entry name" value="3HCDH"/>
    <property type="match status" value="1"/>
</dbReference>
<protein>
    <submittedName>
        <fullName evidence="8">3-hydroxybutyryl-CoA dehydrogenase</fullName>
    </submittedName>
</protein>
<dbReference type="GO" id="GO:0070403">
    <property type="term" value="F:NAD+ binding"/>
    <property type="evidence" value="ECO:0007669"/>
    <property type="project" value="InterPro"/>
</dbReference>
<evidence type="ECO:0000313" key="9">
    <source>
        <dbReference type="Proteomes" id="UP000215005"/>
    </source>
</evidence>
<dbReference type="InterPro" id="IPR013328">
    <property type="entry name" value="6PGD_dom2"/>
</dbReference>
<feature type="binding site" evidence="5">
    <location>
        <position position="95"/>
    </location>
    <ligand>
        <name>NAD(+)</name>
        <dbReference type="ChEBI" id="CHEBI:57540"/>
    </ligand>
</feature>
<sequence length="282" mass="30676">MSLVGIVGSGVMGVGTAQSLVQSGHDVVMVDVSEEILDQAAAELARNTRLSRLLARPGAEPAMTTAGKVEYSVEYDALAPVDFVVENITEKWEQKLDLYPVLDTVCRADVCFAANTSCTSITRLGSLTSRPSQVIGMHFMNPVPLKPSVEVIMGHHTSTATLDTAKELLSTMGKEAIVVNDSPGFVSNRVLMPTINEAIYLVQEKVAEPAEIDRLFERCFGHAMGPLQTADLIGVDTILHSLEVLYEDFNDSKYRPCPLLRRMVDAGLHGRKSGQGFFTYQS</sequence>
<organism evidence="8 9">
    <name type="scientific">Nocardiopsis gilva YIM 90087</name>
    <dbReference type="NCBI Taxonomy" id="1235441"/>
    <lineage>
        <taxon>Bacteria</taxon>
        <taxon>Bacillati</taxon>
        <taxon>Actinomycetota</taxon>
        <taxon>Actinomycetes</taxon>
        <taxon>Streptosporangiales</taxon>
        <taxon>Nocardiopsidaceae</taxon>
        <taxon>Nocardiopsis</taxon>
    </lineage>
</organism>
<feature type="binding site" evidence="5">
    <location>
        <position position="141"/>
    </location>
    <ligand>
        <name>NAD(+)</name>
        <dbReference type="ChEBI" id="CHEBI:57540"/>
    </ligand>
</feature>
<evidence type="ECO:0000256" key="2">
    <source>
        <dbReference type="ARBA" id="ARBA00009463"/>
    </source>
</evidence>
<feature type="binding site" evidence="5">
    <location>
        <position position="117"/>
    </location>
    <ligand>
        <name>NAD(+)</name>
        <dbReference type="ChEBI" id="CHEBI:57540"/>
    </ligand>
</feature>
<dbReference type="GO" id="GO:0006635">
    <property type="term" value="P:fatty acid beta-oxidation"/>
    <property type="evidence" value="ECO:0007669"/>
    <property type="project" value="TreeGrafter"/>
</dbReference>
<dbReference type="InterPro" id="IPR006176">
    <property type="entry name" value="3-OHacyl-CoA_DH_NAD-bd"/>
</dbReference>
<keyword evidence="3" id="KW-0560">Oxidoreductase</keyword>
<comment type="pathway">
    <text evidence="1">Lipid metabolism; butanoate metabolism.</text>
</comment>
<feature type="binding site" evidence="5">
    <location>
        <position position="90"/>
    </location>
    <ligand>
        <name>NAD(+)</name>
        <dbReference type="ChEBI" id="CHEBI:57540"/>
    </ligand>
</feature>
<dbReference type="Gene3D" id="1.10.1040.10">
    <property type="entry name" value="N-(1-d-carboxylethyl)-l-norvaline Dehydrogenase, domain 2"/>
    <property type="match status" value="1"/>
</dbReference>
<dbReference type="RefSeq" id="WP_017617823.1">
    <property type="nucleotide sequence ID" value="NZ_ANBG01000109.1"/>
</dbReference>
<comment type="similarity">
    <text evidence="2">Belongs to the 3-hydroxyacyl-CoA dehydrogenase family.</text>
</comment>
<evidence type="ECO:0000256" key="4">
    <source>
        <dbReference type="PIRSR" id="PIRSR000105-1"/>
    </source>
</evidence>
<evidence type="ECO:0000313" key="8">
    <source>
        <dbReference type="EMBL" id="ASU84183.1"/>
    </source>
</evidence>
<dbReference type="PANTHER" id="PTHR48075:SF5">
    <property type="entry name" value="3-HYDROXYBUTYRYL-COA DEHYDROGENASE"/>
    <property type="match status" value="1"/>
</dbReference>
<dbReference type="Gene3D" id="3.40.50.720">
    <property type="entry name" value="NAD(P)-binding Rossmann-like Domain"/>
    <property type="match status" value="1"/>
</dbReference>
<gene>
    <name evidence="8" type="ORF">CDO52_16540</name>
</gene>
<name>A0A223S7V2_9ACTN</name>
<feature type="binding site" evidence="5">
    <location>
        <position position="272"/>
    </location>
    <ligand>
        <name>NAD(+)</name>
        <dbReference type="ChEBI" id="CHEBI:57540"/>
    </ligand>
</feature>
<keyword evidence="9" id="KW-1185">Reference proteome</keyword>
<dbReference type="EMBL" id="CP022753">
    <property type="protein sequence ID" value="ASU84183.1"/>
    <property type="molecule type" value="Genomic_DNA"/>
</dbReference>
<accession>A0A223S7V2</accession>
<dbReference type="InterPro" id="IPR008927">
    <property type="entry name" value="6-PGluconate_DH-like_C_sf"/>
</dbReference>
<evidence type="ECO:0000259" key="6">
    <source>
        <dbReference type="Pfam" id="PF00725"/>
    </source>
</evidence>
<dbReference type="SUPFAM" id="SSF51735">
    <property type="entry name" value="NAD(P)-binding Rossmann-fold domains"/>
    <property type="match status" value="1"/>
</dbReference>
<dbReference type="InterPro" id="IPR022694">
    <property type="entry name" value="3-OHacyl-CoA_DH"/>
</dbReference>
<evidence type="ECO:0000259" key="7">
    <source>
        <dbReference type="Pfam" id="PF02737"/>
    </source>
</evidence>
<dbReference type="PIRSF" id="PIRSF000105">
    <property type="entry name" value="HCDH"/>
    <property type="match status" value="1"/>
</dbReference>
<reference evidence="8 9" key="1">
    <citation type="submission" date="2017-08" db="EMBL/GenBank/DDBJ databases">
        <title>The complete genome sequence of Nocardiopsis gilva YIM 90087.</title>
        <authorList>
            <person name="Yin M."/>
            <person name="Tang S."/>
        </authorList>
    </citation>
    <scope>NUCLEOTIDE SEQUENCE [LARGE SCALE GENOMIC DNA]</scope>
    <source>
        <strain evidence="8 9">YIM 90087</strain>
    </source>
</reference>
<feature type="binding site" evidence="5">
    <location>
        <position position="31"/>
    </location>
    <ligand>
        <name>NAD(+)</name>
        <dbReference type="ChEBI" id="CHEBI:57540"/>
    </ligand>
</feature>
<feature type="binding site" evidence="5">
    <location>
        <begin position="8"/>
        <end position="13"/>
    </location>
    <ligand>
        <name>NAD(+)</name>
        <dbReference type="ChEBI" id="CHEBI:57540"/>
    </ligand>
</feature>
<feature type="site" description="Important for catalytic activity" evidence="4">
    <location>
        <position position="138"/>
    </location>
</feature>